<organism evidence="1 2">
    <name type="scientific">Blepharisma stoltei</name>
    <dbReference type="NCBI Taxonomy" id="1481888"/>
    <lineage>
        <taxon>Eukaryota</taxon>
        <taxon>Sar</taxon>
        <taxon>Alveolata</taxon>
        <taxon>Ciliophora</taxon>
        <taxon>Postciliodesmatophora</taxon>
        <taxon>Heterotrichea</taxon>
        <taxon>Heterotrichida</taxon>
        <taxon>Blepharismidae</taxon>
        <taxon>Blepharisma</taxon>
    </lineage>
</organism>
<comment type="caution">
    <text evidence="1">The sequence shown here is derived from an EMBL/GenBank/DDBJ whole genome shotgun (WGS) entry which is preliminary data.</text>
</comment>
<name>A0AAU9J7G8_9CILI</name>
<sequence>MTGKQEPGGFSTGLLTLENAIFQKGATYPGSGDWDLYGAIRTNVNDLVQRRVTEVQTSRLTSSLVNKVQGGRTFGRP</sequence>
<evidence type="ECO:0000313" key="2">
    <source>
        <dbReference type="Proteomes" id="UP001162131"/>
    </source>
</evidence>
<gene>
    <name evidence="1" type="ORF">BSTOLATCC_MIC32039</name>
</gene>
<proteinExistence type="predicted"/>
<keyword evidence="2" id="KW-1185">Reference proteome</keyword>
<dbReference type="Proteomes" id="UP001162131">
    <property type="component" value="Unassembled WGS sequence"/>
</dbReference>
<dbReference type="AlphaFoldDB" id="A0AAU9J7G8"/>
<accession>A0AAU9J7G8</accession>
<dbReference type="EMBL" id="CAJZBQ010000032">
    <property type="protein sequence ID" value="CAG9322897.1"/>
    <property type="molecule type" value="Genomic_DNA"/>
</dbReference>
<protein>
    <submittedName>
        <fullName evidence="1">Uncharacterized protein</fullName>
    </submittedName>
</protein>
<reference evidence="1" key="1">
    <citation type="submission" date="2021-09" db="EMBL/GenBank/DDBJ databases">
        <authorList>
            <consortium name="AG Swart"/>
            <person name="Singh M."/>
            <person name="Singh A."/>
            <person name="Seah K."/>
            <person name="Emmerich C."/>
        </authorList>
    </citation>
    <scope>NUCLEOTIDE SEQUENCE</scope>
    <source>
        <strain evidence="1">ATCC30299</strain>
    </source>
</reference>
<evidence type="ECO:0000313" key="1">
    <source>
        <dbReference type="EMBL" id="CAG9322897.1"/>
    </source>
</evidence>